<protein>
    <submittedName>
        <fullName evidence="1">Uncharacterized protein</fullName>
    </submittedName>
</protein>
<reference evidence="1 2" key="1">
    <citation type="submission" date="2016-09" db="EMBL/GenBank/DDBJ databases">
        <authorList>
            <person name="Capua I."/>
            <person name="De Benedictis P."/>
            <person name="Joannis T."/>
            <person name="Lombin L.H."/>
            <person name="Cattoli G."/>
        </authorList>
    </citation>
    <scope>NUCLEOTIDE SEQUENCE [LARGE SCALE GENOMIC DNA]</scope>
    <source>
        <strain evidence="1 2">GB001</strain>
    </source>
</reference>
<dbReference type="AlphaFoldDB" id="A0A1C6Z0S4"/>
<dbReference type="OrthoDB" id="6505788at2"/>
<name>A0A1C6Z0S4_HAFAL</name>
<accession>A0A1C6Z0S4</accession>
<dbReference type="EMBL" id="FMIQ01000041">
    <property type="protein sequence ID" value="SCM52797.1"/>
    <property type="molecule type" value="Genomic_DNA"/>
</dbReference>
<gene>
    <name evidence="1" type="ORF">BN1044_02282</name>
</gene>
<evidence type="ECO:0000313" key="1">
    <source>
        <dbReference type="EMBL" id="SCM52797.1"/>
    </source>
</evidence>
<organism evidence="1 2">
    <name type="scientific">Hafnia alvei</name>
    <dbReference type="NCBI Taxonomy" id="569"/>
    <lineage>
        <taxon>Bacteria</taxon>
        <taxon>Pseudomonadati</taxon>
        <taxon>Pseudomonadota</taxon>
        <taxon>Gammaproteobacteria</taxon>
        <taxon>Enterobacterales</taxon>
        <taxon>Hafniaceae</taxon>
        <taxon>Hafnia</taxon>
    </lineage>
</organism>
<sequence length="77" mass="9015">MELLLNEAVYDLWVRATCFADDDLIDEADIVDYIFDNRPKKYPCVAYLGPVQSPTESFNIQFIYGEQITEWAKRFSL</sequence>
<dbReference type="Proteomes" id="UP000094844">
    <property type="component" value="Unassembled WGS sequence"/>
</dbReference>
<dbReference type="RefSeq" id="WP_072308777.1">
    <property type="nucleotide sequence ID" value="NZ_CP050150.1"/>
</dbReference>
<dbReference type="GeneID" id="56892198"/>
<proteinExistence type="predicted"/>
<evidence type="ECO:0000313" key="2">
    <source>
        <dbReference type="Proteomes" id="UP000094844"/>
    </source>
</evidence>